<sequence length="121" mass="13841">MNKFSKIALTFFLLVLTTFLLGEIEERSVAKAIAESVKNAGLGIDIHQDDLGLCWRNRPSTKEKDFHDQDHHPVKNYFIRAKSLVFVPKRFDTVMVRQVQEAIQSENIQVFSGRAPPVRNS</sequence>
<evidence type="ECO:0000313" key="2">
    <source>
        <dbReference type="Proteomes" id="UP000647133"/>
    </source>
</evidence>
<name>A0ABR9AMT6_9BACT</name>
<keyword evidence="2" id="KW-1185">Reference proteome</keyword>
<evidence type="ECO:0000313" key="1">
    <source>
        <dbReference type="EMBL" id="MBD8490121.1"/>
    </source>
</evidence>
<dbReference type="EMBL" id="JACYTQ010000005">
    <property type="protein sequence ID" value="MBD8490121.1"/>
    <property type="molecule type" value="Genomic_DNA"/>
</dbReference>
<protein>
    <submittedName>
        <fullName evidence="1">Uncharacterized protein</fullName>
    </submittedName>
</protein>
<dbReference type="RefSeq" id="WP_192010998.1">
    <property type="nucleotide sequence ID" value="NZ_JACYTQ010000005.1"/>
</dbReference>
<reference evidence="1 2" key="1">
    <citation type="submission" date="2020-09" db="EMBL/GenBank/DDBJ databases">
        <title>Echinicola sp. CAU 1574 isolated from sand of Sido Beach.</title>
        <authorList>
            <person name="Kim W."/>
        </authorList>
    </citation>
    <scope>NUCLEOTIDE SEQUENCE [LARGE SCALE GENOMIC DNA]</scope>
    <source>
        <strain evidence="1 2">CAU 1574</strain>
    </source>
</reference>
<dbReference type="Proteomes" id="UP000647133">
    <property type="component" value="Unassembled WGS sequence"/>
</dbReference>
<comment type="caution">
    <text evidence="1">The sequence shown here is derived from an EMBL/GenBank/DDBJ whole genome shotgun (WGS) entry which is preliminary data.</text>
</comment>
<gene>
    <name evidence="1" type="ORF">IFO69_15300</name>
</gene>
<accession>A0ABR9AMT6</accession>
<organism evidence="1 2">
    <name type="scientific">Echinicola arenosa</name>
    <dbReference type="NCBI Taxonomy" id="2774144"/>
    <lineage>
        <taxon>Bacteria</taxon>
        <taxon>Pseudomonadati</taxon>
        <taxon>Bacteroidota</taxon>
        <taxon>Cytophagia</taxon>
        <taxon>Cytophagales</taxon>
        <taxon>Cyclobacteriaceae</taxon>
        <taxon>Echinicola</taxon>
    </lineage>
</organism>
<proteinExistence type="predicted"/>